<feature type="non-terminal residue" evidence="2">
    <location>
        <position position="474"/>
    </location>
</feature>
<feature type="compositionally biased region" description="Basic residues" evidence="1">
    <location>
        <begin position="18"/>
        <end position="34"/>
    </location>
</feature>
<comment type="caution">
    <text evidence="2">The sequence shown here is derived from an EMBL/GenBank/DDBJ whole genome shotgun (WGS) entry which is preliminary data.</text>
</comment>
<accession>A0A397ELW8</accession>
<name>A0A397ELW8_APHAT</name>
<proteinExistence type="predicted"/>
<evidence type="ECO:0000256" key="1">
    <source>
        <dbReference type="SAM" id="MobiDB-lite"/>
    </source>
</evidence>
<organism evidence="2 3">
    <name type="scientific">Aphanomyces astaci</name>
    <name type="common">Crayfish plague agent</name>
    <dbReference type="NCBI Taxonomy" id="112090"/>
    <lineage>
        <taxon>Eukaryota</taxon>
        <taxon>Sar</taxon>
        <taxon>Stramenopiles</taxon>
        <taxon>Oomycota</taxon>
        <taxon>Saprolegniomycetes</taxon>
        <taxon>Saprolegniales</taxon>
        <taxon>Verrucalvaceae</taxon>
        <taxon>Aphanomyces</taxon>
    </lineage>
</organism>
<evidence type="ECO:0000313" key="2">
    <source>
        <dbReference type="EMBL" id="RHY82527.1"/>
    </source>
</evidence>
<dbReference type="AlphaFoldDB" id="A0A397ELW8"/>
<feature type="compositionally biased region" description="Basic and acidic residues" evidence="1">
    <location>
        <begin position="59"/>
        <end position="68"/>
    </location>
</feature>
<dbReference type="Proteomes" id="UP000266196">
    <property type="component" value="Unassembled WGS sequence"/>
</dbReference>
<gene>
    <name evidence="2" type="ORF">DYB31_014715</name>
</gene>
<evidence type="ECO:0000313" key="3">
    <source>
        <dbReference type="Proteomes" id="UP000266196"/>
    </source>
</evidence>
<feature type="region of interest" description="Disordered" evidence="1">
    <location>
        <begin position="1"/>
        <end position="68"/>
    </location>
</feature>
<dbReference type="VEuPathDB" id="FungiDB:H257_17934"/>
<dbReference type="EMBL" id="QUTE01022284">
    <property type="protein sequence ID" value="RHY82527.1"/>
    <property type="molecule type" value="Genomic_DNA"/>
</dbReference>
<protein>
    <submittedName>
        <fullName evidence="2">Uncharacterized protein</fullName>
    </submittedName>
</protein>
<sequence length="474" mass="54198">MVATTLDASLTRDEEKARRRKESNRLRMAAHRAQKWSTESADDRRQRLSTQSAVQAAIRSKESPKEHTIRLEKLKAKRAKESTEEHARRLQNLKKQRDIEDPQKHAIRLQRLKANRAMQTPEEHSRRLQNLKAKRFMESPEQHRARLDSLQAKRQLELPEDRDVRLTALKAQYSAQTAEARSSRLGYLKAQRKALHVFESVEERKSRLERRRQGLHRVQEAKINDVTASEAQCAALDDAGLLHECSKDMKSKILGELGFALGPSGMDQCVCCVCDRLAFTTDVHVYSIEDKDILQSMAARLRNPDATLCDELVAFYDCKDIHPGFVGLMLSRKGITHAGNVNNIENPKDVDFNVCLECETVLLQPWLSELPRHYVFPGEPVDSERDIDHEFDDHNEHAIAYADQEACMYDDPIEDNDGSSIDALAEVEFPDFSEIPVESWPLPPKHAIANHFFVGELPDELFKATWAEMLMCSL</sequence>
<reference evidence="2 3" key="1">
    <citation type="submission" date="2018-08" db="EMBL/GenBank/DDBJ databases">
        <title>Aphanomyces genome sequencing and annotation.</title>
        <authorList>
            <person name="Minardi D."/>
            <person name="Oidtmann B."/>
            <person name="Van Der Giezen M."/>
            <person name="Studholme D.J."/>
        </authorList>
    </citation>
    <scope>NUCLEOTIDE SEQUENCE [LARGE SCALE GENOMIC DNA]</scope>
    <source>
        <strain evidence="2 3">197901</strain>
    </source>
</reference>